<organism evidence="1 2">
    <name type="scientific">Ochrobactrum soli</name>
    <dbReference type="NCBI Taxonomy" id="2448455"/>
    <lineage>
        <taxon>Bacteria</taxon>
        <taxon>Pseudomonadati</taxon>
        <taxon>Pseudomonadota</taxon>
        <taxon>Alphaproteobacteria</taxon>
        <taxon>Hyphomicrobiales</taxon>
        <taxon>Brucellaceae</taxon>
        <taxon>Brucella/Ochrobactrum group</taxon>
        <taxon>Ochrobactrum</taxon>
    </lineage>
</organism>
<accession>A0A2P9HJW7</accession>
<dbReference type="Proteomes" id="UP000246073">
    <property type="component" value="Unassembled WGS sequence"/>
</dbReference>
<gene>
    <name evidence="1" type="ORF">OHAE_254</name>
</gene>
<evidence type="ECO:0000313" key="2">
    <source>
        <dbReference type="Proteomes" id="UP000246073"/>
    </source>
</evidence>
<proteinExistence type="predicted"/>
<sequence length="43" mass="4753">MSFKSDSRSNVIPPQDSSFVMYRRRAVQAAATAHPEKGEPVFG</sequence>
<dbReference type="EMBL" id="OOFM01000005">
    <property type="protein sequence ID" value="SPL64387.1"/>
    <property type="molecule type" value="Genomic_DNA"/>
</dbReference>
<protein>
    <submittedName>
        <fullName evidence="1">Uncharacterized protein</fullName>
    </submittedName>
</protein>
<reference evidence="2" key="1">
    <citation type="submission" date="2017-12" db="EMBL/GenBank/DDBJ databases">
        <authorList>
            <person name="Diaz M."/>
        </authorList>
    </citation>
    <scope>NUCLEOTIDE SEQUENCE [LARGE SCALE GENOMIC DNA]</scope>
    <source>
        <strain evidence="2">FI11154</strain>
    </source>
</reference>
<dbReference type="AlphaFoldDB" id="A0A2P9HJW7"/>
<name>A0A2P9HJW7_9HYPH</name>
<evidence type="ECO:0000313" key="1">
    <source>
        <dbReference type="EMBL" id="SPL64387.1"/>
    </source>
</evidence>